<evidence type="ECO:0000313" key="2">
    <source>
        <dbReference type="EMBL" id="AER57019.1"/>
    </source>
</evidence>
<evidence type="ECO:0000256" key="1">
    <source>
        <dbReference type="SAM" id="MobiDB-lite"/>
    </source>
</evidence>
<accession>G7UQL6</accession>
<sequence length="141" mass="16155">MTMITCIGKDGIERPFYVHFRDDLRGERRLLVSDTIAIVEDFFDVVLRPQGPTLLRVVSINNYGLAKYTHKGIPAAVLTRVAQLFSCRIESSPAMSEDQKDRRSEDATRMWEGMVRRGQAERYVDRDQFFIDPPSETPTTA</sequence>
<organism evidence="2 3">
    <name type="scientific">Pseudoxanthomonas spadix (strain BD-a59)</name>
    <dbReference type="NCBI Taxonomy" id="1045855"/>
    <lineage>
        <taxon>Bacteria</taxon>
        <taxon>Pseudomonadati</taxon>
        <taxon>Pseudomonadota</taxon>
        <taxon>Gammaproteobacteria</taxon>
        <taxon>Lysobacterales</taxon>
        <taxon>Lysobacteraceae</taxon>
        <taxon>Pseudoxanthomonas</taxon>
    </lineage>
</organism>
<reference evidence="2 3" key="1">
    <citation type="journal article" date="2012" name="J. Bacteriol.">
        <title>Complete Genome Sequence of the BTEX-Degrading Bacterium Pseudoxanthomonas spadix BD-a59.</title>
        <authorList>
            <person name="Lee S.H."/>
            <person name="Jin H.M."/>
            <person name="Lee H.J."/>
            <person name="Kim J.M."/>
            <person name="Jeon C.O."/>
        </authorList>
    </citation>
    <scope>NUCLEOTIDE SEQUENCE [LARGE SCALE GENOMIC DNA]</scope>
    <source>
        <strain evidence="2 3">BD-a59</strain>
    </source>
</reference>
<feature type="region of interest" description="Disordered" evidence="1">
    <location>
        <begin position="92"/>
        <end position="111"/>
    </location>
</feature>
<dbReference type="Proteomes" id="UP000005870">
    <property type="component" value="Chromosome"/>
</dbReference>
<keyword evidence="3" id="KW-1185">Reference proteome</keyword>
<dbReference type="KEGG" id="psd:DSC_11875"/>
<dbReference type="EMBL" id="CP003093">
    <property type="protein sequence ID" value="AER57019.1"/>
    <property type="molecule type" value="Genomic_DNA"/>
</dbReference>
<gene>
    <name evidence="2" type="ordered locus">DSC_11875</name>
</gene>
<dbReference type="HOGENOM" id="CLU_1823736_0_0_6"/>
<evidence type="ECO:0000313" key="3">
    <source>
        <dbReference type="Proteomes" id="UP000005870"/>
    </source>
</evidence>
<protein>
    <submittedName>
        <fullName evidence="2">Uncharacterized protein</fullName>
    </submittedName>
</protein>
<proteinExistence type="predicted"/>
<name>G7UQL6_PSEUP</name>
<dbReference type="RefSeq" id="WP_014161192.1">
    <property type="nucleotide sequence ID" value="NC_016147.2"/>
</dbReference>
<feature type="compositionally biased region" description="Basic and acidic residues" evidence="1">
    <location>
        <begin position="97"/>
        <end position="111"/>
    </location>
</feature>
<dbReference type="AlphaFoldDB" id="G7UQL6"/>
<dbReference type="OrthoDB" id="9972018at2"/>